<evidence type="ECO:0000256" key="13">
    <source>
        <dbReference type="ARBA" id="ARBA00023136"/>
    </source>
</evidence>
<evidence type="ECO:0000256" key="8">
    <source>
        <dbReference type="ARBA" id="ARBA00022801"/>
    </source>
</evidence>
<evidence type="ECO:0000256" key="14">
    <source>
        <dbReference type="PIRNR" id="PIRNR006404"/>
    </source>
</evidence>
<evidence type="ECO:0000256" key="5">
    <source>
        <dbReference type="ARBA" id="ARBA00022692"/>
    </source>
</evidence>
<evidence type="ECO:0000259" key="15">
    <source>
        <dbReference type="Pfam" id="PF02163"/>
    </source>
</evidence>
<accession>A0ABV4YC59</accession>
<comment type="cofactor">
    <cofactor evidence="14">
        <name>Zn(2+)</name>
        <dbReference type="ChEBI" id="CHEBI:29105"/>
    </cofactor>
    <text evidence="14">Binds 1 zinc ion per subunit.</text>
</comment>
<feature type="transmembrane region" description="Helical" evidence="14">
    <location>
        <begin position="48"/>
        <end position="66"/>
    </location>
</feature>
<keyword evidence="17" id="KW-1185">Reference proteome</keyword>
<protein>
    <recommendedName>
        <fullName evidence="14">Zinc metalloprotease</fullName>
    </recommendedName>
</protein>
<evidence type="ECO:0000256" key="2">
    <source>
        <dbReference type="ARBA" id="ARBA00007931"/>
    </source>
</evidence>
<feature type="transmembrane region" description="Helical" evidence="14">
    <location>
        <begin position="191"/>
        <end position="221"/>
    </location>
</feature>
<comment type="caution">
    <text evidence="16">The sequence shown here is derived from an EMBL/GenBank/DDBJ whole genome shotgun (WGS) entry which is preliminary data.</text>
</comment>
<keyword evidence="5 14" id="KW-0812">Transmembrane</keyword>
<keyword evidence="3 14" id="KW-1003">Cell membrane</keyword>
<feature type="transmembrane region" description="Helical" evidence="14">
    <location>
        <begin position="108"/>
        <end position="128"/>
    </location>
</feature>
<comment type="similarity">
    <text evidence="2 14">Belongs to the peptidase M50B family.</text>
</comment>
<evidence type="ECO:0000313" key="16">
    <source>
        <dbReference type="EMBL" id="MFB2936327.1"/>
    </source>
</evidence>
<feature type="domain" description="Peptidase M50" evidence="15">
    <location>
        <begin position="139"/>
        <end position="178"/>
    </location>
</feature>
<dbReference type="Gene3D" id="3.10.580.10">
    <property type="entry name" value="CBS-domain"/>
    <property type="match status" value="1"/>
</dbReference>
<keyword evidence="9 14" id="KW-0862">Zinc</keyword>
<keyword evidence="4 14" id="KW-0645">Protease</keyword>
<dbReference type="InterPro" id="IPR008915">
    <property type="entry name" value="Peptidase_M50"/>
</dbReference>
<dbReference type="GO" id="GO:0006508">
    <property type="term" value="P:proteolysis"/>
    <property type="evidence" value="ECO:0007669"/>
    <property type="project" value="UniProtKB-KW"/>
</dbReference>
<dbReference type="CDD" id="cd06164">
    <property type="entry name" value="S2P-M50_SpoIVFB_CBS"/>
    <property type="match status" value="1"/>
</dbReference>
<dbReference type="GO" id="GO:0008233">
    <property type="term" value="F:peptidase activity"/>
    <property type="evidence" value="ECO:0007669"/>
    <property type="project" value="UniProtKB-KW"/>
</dbReference>
<dbReference type="SUPFAM" id="SSF54631">
    <property type="entry name" value="CBS-domain pair"/>
    <property type="match status" value="1"/>
</dbReference>
<evidence type="ECO:0000256" key="12">
    <source>
        <dbReference type="ARBA" id="ARBA00023122"/>
    </source>
</evidence>
<dbReference type="PANTHER" id="PTHR39188">
    <property type="entry name" value="MEMBRANE-ASSOCIATED ZINC METALLOPROTEASE M50B"/>
    <property type="match status" value="1"/>
</dbReference>
<keyword evidence="7" id="KW-0677">Repeat</keyword>
<evidence type="ECO:0000256" key="3">
    <source>
        <dbReference type="ARBA" id="ARBA00022475"/>
    </source>
</evidence>
<evidence type="ECO:0000256" key="1">
    <source>
        <dbReference type="ARBA" id="ARBA00004651"/>
    </source>
</evidence>
<feature type="transmembrane region" description="Helical" evidence="14">
    <location>
        <begin position="148"/>
        <end position="171"/>
    </location>
</feature>
<evidence type="ECO:0000256" key="11">
    <source>
        <dbReference type="ARBA" id="ARBA00023049"/>
    </source>
</evidence>
<keyword evidence="12" id="KW-0129">CBS domain</keyword>
<evidence type="ECO:0000313" key="17">
    <source>
        <dbReference type="Proteomes" id="UP001576776"/>
    </source>
</evidence>
<dbReference type="RefSeq" id="WP_413257823.1">
    <property type="nucleotide sequence ID" value="NZ_JBHFNS010000057.1"/>
</dbReference>
<comment type="subcellular location">
    <subcellularLocation>
        <location evidence="1 14">Cell membrane</location>
        <topology evidence="1 14">Multi-pass membrane protein</topology>
    </subcellularLocation>
</comment>
<dbReference type="Pfam" id="PF02163">
    <property type="entry name" value="Peptidase_M50"/>
    <property type="match status" value="2"/>
</dbReference>
<keyword evidence="8 14" id="KW-0378">Hydrolase</keyword>
<dbReference type="CDD" id="cd04639">
    <property type="entry name" value="CBS_pair_peptidase_M50"/>
    <property type="match status" value="1"/>
</dbReference>
<feature type="transmembrane region" description="Helical" evidence="14">
    <location>
        <begin position="78"/>
        <end position="96"/>
    </location>
</feature>
<gene>
    <name evidence="16" type="ORF">ACE1B6_13830</name>
</gene>
<dbReference type="Proteomes" id="UP001576776">
    <property type="component" value="Unassembled WGS sequence"/>
</dbReference>
<organism evidence="16 17">
    <name type="scientific">Floridaenema fluviatile BLCC-F154</name>
    <dbReference type="NCBI Taxonomy" id="3153640"/>
    <lineage>
        <taxon>Bacteria</taxon>
        <taxon>Bacillati</taxon>
        <taxon>Cyanobacteriota</taxon>
        <taxon>Cyanophyceae</taxon>
        <taxon>Oscillatoriophycideae</taxon>
        <taxon>Aerosakkonematales</taxon>
        <taxon>Aerosakkonemataceae</taxon>
        <taxon>Floridanema</taxon>
        <taxon>Floridanema fluviatile</taxon>
    </lineage>
</organism>
<feature type="domain" description="Peptidase M50" evidence="15">
    <location>
        <begin position="55"/>
        <end position="127"/>
    </location>
</feature>
<evidence type="ECO:0000256" key="6">
    <source>
        <dbReference type="ARBA" id="ARBA00022723"/>
    </source>
</evidence>
<dbReference type="InterPro" id="IPR046342">
    <property type="entry name" value="CBS_dom_sf"/>
</dbReference>
<name>A0ABV4YC59_9CYAN</name>
<keyword evidence="13 14" id="KW-0472">Membrane</keyword>
<evidence type="ECO:0000256" key="10">
    <source>
        <dbReference type="ARBA" id="ARBA00022989"/>
    </source>
</evidence>
<proteinExistence type="inferred from homology"/>
<dbReference type="PANTHER" id="PTHR39188:SF3">
    <property type="entry name" value="STAGE IV SPORULATION PROTEIN FB"/>
    <property type="match status" value="1"/>
</dbReference>
<dbReference type="EMBL" id="JBHFNS010000057">
    <property type="protein sequence ID" value="MFB2936327.1"/>
    <property type="molecule type" value="Genomic_DNA"/>
</dbReference>
<evidence type="ECO:0000256" key="4">
    <source>
        <dbReference type="ARBA" id="ARBA00022670"/>
    </source>
</evidence>
<evidence type="ECO:0000256" key="7">
    <source>
        <dbReference type="ARBA" id="ARBA00022737"/>
    </source>
</evidence>
<sequence length="408" mass="44796">MQSGWRIGSIFGIPLYIDPSWLIILAFFSFANGINLQQDYPGWSSGTAWLIGFFMALLLFLSVLLHELGHSLVARSQGIKVSSITLFLFGGIAAIDRESKTPGLSFQVAIAGPTVSFCLFILLTSIALPLPELSPFGVLVKSLAEINLILALFNLIPGLPLDGGQILKAAVWKVTGDRFKAIYWAAKSGKLIGWTGILGGVIFSFWIPGLLWISLLGWFILRNANAYEQVTNVQQTLLNLTAADAMTREFRVIDANMNLQQFANDHLLRANQTEVYFAASEGRYRGLVSIDDLRSIERSQWETQTVHSIAKPLPEINHVDEKTLLVDVINRLETDNLPRITVLSPAGAVSGLIDRGDIVRALAQKLNVMIPEAQIKQIKAEGSYPPGLQIATLAQQAAETRSIENNQS</sequence>
<keyword evidence="6 14" id="KW-0479">Metal-binding</keyword>
<dbReference type="PIRSF" id="PIRSF006404">
    <property type="entry name" value="UCP006404_Pept_M50_CBS"/>
    <property type="match status" value="1"/>
</dbReference>
<dbReference type="InterPro" id="IPR016483">
    <property type="entry name" value="UCP006404_Pept_M50_CBS"/>
</dbReference>
<keyword evidence="11 14" id="KW-0482">Metalloprotease</keyword>
<evidence type="ECO:0000256" key="9">
    <source>
        <dbReference type="ARBA" id="ARBA00022833"/>
    </source>
</evidence>
<reference evidence="16 17" key="1">
    <citation type="submission" date="2024-09" db="EMBL/GenBank/DDBJ databases">
        <title>Floridaenema gen nov. (Aerosakkonemataceae, Aerosakkonematales ord. nov., Cyanobacteria) from benthic tropical and subtropical fresh waters, with the description of four new species.</title>
        <authorList>
            <person name="Moretto J.A."/>
            <person name="Berthold D.E."/>
            <person name="Lefler F.W."/>
            <person name="Huang I.-S."/>
            <person name="Laughinghouse H. IV."/>
        </authorList>
    </citation>
    <scope>NUCLEOTIDE SEQUENCE [LARGE SCALE GENOMIC DNA]</scope>
    <source>
        <strain evidence="16 17">BLCC-F154</strain>
    </source>
</reference>
<keyword evidence="10 14" id="KW-1133">Transmembrane helix</keyword>